<dbReference type="PRINTS" id="PR00730">
    <property type="entry name" value="THERMOLYSIN"/>
</dbReference>
<keyword evidence="5 8" id="KW-0862">Zinc</keyword>
<dbReference type="EC" id="3.4.24.-" evidence="8"/>
<keyword evidence="4 8" id="KW-0378">Hydrolase</keyword>
<evidence type="ECO:0000256" key="8">
    <source>
        <dbReference type="RuleBase" id="RU366073"/>
    </source>
</evidence>
<dbReference type="Gene3D" id="1.10.390.10">
    <property type="entry name" value="Neutral Protease Domain 2"/>
    <property type="match status" value="1"/>
</dbReference>
<keyword evidence="3" id="KW-0479">Metal-binding</keyword>
<dbReference type="InterPro" id="IPR001570">
    <property type="entry name" value="Peptidase_M4_C_domain"/>
</dbReference>
<evidence type="ECO:0000259" key="10">
    <source>
        <dbReference type="Pfam" id="PF02868"/>
    </source>
</evidence>
<dbReference type="InterPro" id="IPR052759">
    <property type="entry name" value="Metalloprotease_M4"/>
</dbReference>
<dbReference type="GO" id="GO:0006508">
    <property type="term" value="P:proteolysis"/>
    <property type="evidence" value="ECO:0007669"/>
    <property type="project" value="UniProtKB-KW"/>
</dbReference>
<evidence type="ECO:0000256" key="7">
    <source>
        <dbReference type="PIRSR" id="PIRSR623612-1"/>
    </source>
</evidence>
<proteinExistence type="inferred from homology"/>
<dbReference type="Pfam" id="PF01447">
    <property type="entry name" value="Peptidase_M4"/>
    <property type="match status" value="1"/>
</dbReference>
<dbReference type="AlphaFoldDB" id="A0A1H3HVM7"/>
<dbReference type="PANTHER" id="PTHR43579">
    <property type="match status" value="1"/>
</dbReference>
<organism evidence="11 12">
    <name type="scientific">Saccharopolyspora shandongensis</name>
    <dbReference type="NCBI Taxonomy" id="418495"/>
    <lineage>
        <taxon>Bacteria</taxon>
        <taxon>Bacillati</taxon>
        <taxon>Actinomycetota</taxon>
        <taxon>Actinomycetes</taxon>
        <taxon>Pseudonocardiales</taxon>
        <taxon>Pseudonocardiaceae</taxon>
        <taxon>Saccharopolyspora</taxon>
    </lineage>
</organism>
<feature type="domain" description="Peptidase M4 C-terminal" evidence="10">
    <location>
        <begin position="193"/>
        <end position="362"/>
    </location>
</feature>
<evidence type="ECO:0000256" key="2">
    <source>
        <dbReference type="ARBA" id="ARBA00022670"/>
    </source>
</evidence>
<dbReference type="RefSeq" id="WP_218157424.1">
    <property type="nucleotide sequence ID" value="NZ_FNOK01000021.1"/>
</dbReference>
<dbReference type="InterPro" id="IPR023612">
    <property type="entry name" value="Peptidase_M4"/>
</dbReference>
<keyword evidence="6 8" id="KW-0482">Metalloprotease</keyword>
<accession>A0A1H3HVM7</accession>
<dbReference type="PANTHER" id="PTHR43579:SF1">
    <property type="entry name" value="NEUTRAL METALLOPROTEINASE"/>
    <property type="match status" value="1"/>
</dbReference>
<reference evidence="12" key="1">
    <citation type="submission" date="2016-10" db="EMBL/GenBank/DDBJ databases">
        <authorList>
            <person name="Varghese N."/>
            <person name="Submissions S."/>
        </authorList>
    </citation>
    <scope>NUCLEOTIDE SEQUENCE [LARGE SCALE GENOMIC DNA]</scope>
    <source>
        <strain evidence="12">CGMCC 4.3530</strain>
    </source>
</reference>
<comment type="similarity">
    <text evidence="1 8">Belongs to the peptidase M4 family.</text>
</comment>
<comment type="function">
    <text evidence="8">Extracellular zinc metalloprotease.</text>
</comment>
<feature type="domain" description="Peptidase M4" evidence="9">
    <location>
        <begin position="69"/>
        <end position="190"/>
    </location>
</feature>
<evidence type="ECO:0000259" key="9">
    <source>
        <dbReference type="Pfam" id="PF01447"/>
    </source>
</evidence>
<evidence type="ECO:0000256" key="3">
    <source>
        <dbReference type="ARBA" id="ARBA00022723"/>
    </source>
</evidence>
<feature type="active site" evidence="7">
    <location>
        <position position="183"/>
    </location>
</feature>
<dbReference type="GO" id="GO:0004222">
    <property type="term" value="F:metalloendopeptidase activity"/>
    <property type="evidence" value="ECO:0007669"/>
    <property type="project" value="UniProtKB-UniRule"/>
</dbReference>
<dbReference type="CDD" id="cd09597">
    <property type="entry name" value="M4_TLP"/>
    <property type="match status" value="1"/>
</dbReference>
<comment type="cofactor">
    <cofactor evidence="8">
        <name>Zn(2+)</name>
        <dbReference type="ChEBI" id="CHEBI:29105"/>
    </cofactor>
</comment>
<dbReference type="STRING" id="418495.SAMN05216215_102190"/>
<dbReference type="InterPro" id="IPR027268">
    <property type="entry name" value="Peptidase_M4/M1_CTD_sf"/>
</dbReference>
<dbReference type="Pfam" id="PF02868">
    <property type="entry name" value="Peptidase_M4_C"/>
    <property type="match status" value="1"/>
</dbReference>
<dbReference type="GO" id="GO:0005576">
    <property type="term" value="C:extracellular region"/>
    <property type="evidence" value="ECO:0007669"/>
    <property type="project" value="UniProtKB-SubCell"/>
</dbReference>
<keyword evidence="8" id="KW-0964">Secreted</keyword>
<dbReference type="Gene3D" id="3.10.170.10">
    <property type="match status" value="1"/>
</dbReference>
<dbReference type="GO" id="GO:0046872">
    <property type="term" value="F:metal ion binding"/>
    <property type="evidence" value="ECO:0007669"/>
    <property type="project" value="UniProtKB-UniRule"/>
</dbReference>
<dbReference type="EMBL" id="FNOK01000021">
    <property type="protein sequence ID" value="SDY18759.1"/>
    <property type="molecule type" value="Genomic_DNA"/>
</dbReference>
<protein>
    <recommendedName>
        <fullName evidence="8">Neutral metalloproteinase</fullName>
        <ecNumber evidence="8">3.4.24.-</ecNumber>
    </recommendedName>
</protein>
<evidence type="ECO:0000256" key="5">
    <source>
        <dbReference type="ARBA" id="ARBA00022833"/>
    </source>
</evidence>
<dbReference type="Proteomes" id="UP000199529">
    <property type="component" value="Unassembled WGS sequence"/>
</dbReference>
<name>A0A1H3HVM7_9PSEU</name>
<gene>
    <name evidence="11" type="ORF">SAMN05216215_102190</name>
</gene>
<evidence type="ECO:0000313" key="11">
    <source>
        <dbReference type="EMBL" id="SDY18759.1"/>
    </source>
</evidence>
<dbReference type="SUPFAM" id="SSF55486">
    <property type="entry name" value="Metalloproteases ('zincins'), catalytic domain"/>
    <property type="match status" value="1"/>
</dbReference>
<evidence type="ECO:0000313" key="12">
    <source>
        <dbReference type="Proteomes" id="UP000199529"/>
    </source>
</evidence>
<evidence type="ECO:0000256" key="4">
    <source>
        <dbReference type="ARBA" id="ARBA00022801"/>
    </source>
</evidence>
<dbReference type="InterPro" id="IPR013856">
    <property type="entry name" value="Peptidase_M4_domain"/>
</dbReference>
<evidence type="ECO:0000256" key="6">
    <source>
        <dbReference type="ARBA" id="ARBA00023049"/>
    </source>
</evidence>
<comment type="subcellular location">
    <subcellularLocation>
        <location evidence="8">Secreted</location>
    </subcellularLocation>
</comment>
<keyword evidence="2 8" id="KW-0645">Protease</keyword>
<keyword evidence="12" id="KW-1185">Reference proteome</keyword>
<sequence length="363" mass="39906">MRRTSHHTGAPCSILPQYVLADLAMRGDEELRETALRTIGTSIAMRTKRTVITQMFQQLGITSTDLASLNPTTKERKTVYDVQHGGHEDLPGVLRRSEGGQLVDDDAVNQAFDNADHTHDFYRDVYQRNSVDGEGMELISSVHFGTDFDNAFWNGLQMVYGDGSGLIMAKGSLTRDIAVVAHEITHGVVQFTAGLRYSKQSGALNESTADVFGSMVKQYIAKETPDEADWLVGEGILGSELRGKALRSLKAPGTAFDNDGQPAHMDQYVDLPDDNDPRHDHGGVHINSGIPNKAFFLVATRLDGYSWEQAGHIWYHALTTQMRPNTNFKEAAEATTNSAVELYGAGHDAEKAVRSAWKEVGVR</sequence>
<feature type="active site" description="Proton donor" evidence="7">
    <location>
        <position position="285"/>
    </location>
</feature>
<evidence type="ECO:0000256" key="1">
    <source>
        <dbReference type="ARBA" id="ARBA00009388"/>
    </source>
</evidence>